<dbReference type="AlphaFoldDB" id="R7SS10"/>
<dbReference type="KEGG" id="dsq:DICSQDRAFT_128728"/>
<gene>
    <name evidence="2" type="ORF">DICSQDRAFT_128728</name>
</gene>
<dbReference type="Pfam" id="PF20414">
    <property type="entry name" value="DUF6698"/>
    <property type="match status" value="1"/>
</dbReference>
<organism evidence="2 3">
    <name type="scientific">Dichomitus squalens (strain LYAD-421)</name>
    <name type="common">Western red white-rot fungus</name>
    <dbReference type="NCBI Taxonomy" id="732165"/>
    <lineage>
        <taxon>Eukaryota</taxon>
        <taxon>Fungi</taxon>
        <taxon>Dikarya</taxon>
        <taxon>Basidiomycota</taxon>
        <taxon>Agaricomycotina</taxon>
        <taxon>Agaricomycetes</taxon>
        <taxon>Polyporales</taxon>
        <taxon>Polyporaceae</taxon>
        <taxon>Dichomitus</taxon>
    </lineage>
</organism>
<evidence type="ECO:0000256" key="1">
    <source>
        <dbReference type="SAM" id="MobiDB-lite"/>
    </source>
</evidence>
<name>R7SS10_DICSQ</name>
<accession>R7SS10</accession>
<dbReference type="GeneID" id="18834494"/>
<dbReference type="InterPro" id="IPR046521">
    <property type="entry name" value="DUF6698"/>
</dbReference>
<dbReference type="Proteomes" id="UP000053319">
    <property type="component" value="Unassembled WGS sequence"/>
</dbReference>
<dbReference type="HOGENOM" id="CLU_023248_0_0_1"/>
<feature type="compositionally biased region" description="Polar residues" evidence="1">
    <location>
        <begin position="601"/>
        <end position="616"/>
    </location>
</feature>
<dbReference type="RefSeq" id="XP_007368551.1">
    <property type="nucleotide sequence ID" value="XM_007368489.1"/>
</dbReference>
<protein>
    <submittedName>
        <fullName evidence="2">Uncharacterized protein</fullName>
    </submittedName>
</protein>
<feature type="compositionally biased region" description="Acidic residues" evidence="1">
    <location>
        <begin position="95"/>
        <end position="104"/>
    </location>
</feature>
<dbReference type="EMBL" id="JH719432">
    <property type="protein sequence ID" value="EJF58718.1"/>
    <property type="molecule type" value="Genomic_DNA"/>
</dbReference>
<sequence length="641" mass="71436">MFHPPKKSSPDNAQSTFPEPVSRPQTHLRTIPIVVCLIATQLARSSRAQAPRNVGPPLCLSTVATSTQPGRSSNPGPTSTRLSAARRVDDLTQQDIDEDAQEPQEGDRSHKDNPRDWHAALRFVDDDESEPEEEEDEEDTQEDTGELEEDEDSEDDLLDGELDDSNEVSSPELAQFLAFLKLKRKDRVNSKGGRLVQHFTKWGRHCHRLIGAYTDVAKVIICGLSILKARPKNPEDYDACYKAMPNMSAATAQFYMKKFFYMCGKIPKLTIVSSNLLSRAVYVFAFAKFMRVQASAGRSTDIGTLRRSLTSYLPTVVYASGHSILPLSRAQYNTLKTRNAGYYSPSTARLIIPIDERDDFDAADDLAAYCKRKATQHKNYMQGTSQQAKNSRAKRTSVVSFKDDESLPSFLYPTYQKYDPANPQAAIFKGDFFLDMIRHLWKGPSAVGRDLGEPGLGRACLANIYGVTKMTPDYIAYTASIIRFLLLTDARWSGDDKQRSGHRFHVTLHELLLGEYEAWEEDVESGQLACGVDKNVDNIISYFNKCLLGSEYGHPDEQNPIFWDVGYTDDGKDTLRVRILNARKAELEALRDDALKAKLNMSANPREASQSRSPSVTMFDGPPASSPPTSPPPSSPPSALP</sequence>
<dbReference type="OMA" id="MSANPRE"/>
<feature type="compositionally biased region" description="Acidic residues" evidence="1">
    <location>
        <begin position="125"/>
        <end position="166"/>
    </location>
</feature>
<feature type="compositionally biased region" description="Pro residues" evidence="1">
    <location>
        <begin position="624"/>
        <end position="641"/>
    </location>
</feature>
<feature type="region of interest" description="Disordered" evidence="1">
    <location>
        <begin position="1"/>
        <end position="29"/>
    </location>
</feature>
<feature type="compositionally biased region" description="Polar residues" evidence="1">
    <location>
        <begin position="10"/>
        <end position="28"/>
    </location>
</feature>
<feature type="region of interest" description="Disordered" evidence="1">
    <location>
        <begin position="600"/>
        <end position="641"/>
    </location>
</feature>
<feature type="compositionally biased region" description="Polar residues" evidence="1">
    <location>
        <begin position="62"/>
        <end position="82"/>
    </location>
</feature>
<feature type="compositionally biased region" description="Basic and acidic residues" evidence="1">
    <location>
        <begin position="105"/>
        <end position="119"/>
    </location>
</feature>
<feature type="region of interest" description="Disordered" evidence="1">
    <location>
        <begin position="48"/>
        <end position="167"/>
    </location>
</feature>
<evidence type="ECO:0000313" key="3">
    <source>
        <dbReference type="Proteomes" id="UP000053319"/>
    </source>
</evidence>
<dbReference type="OrthoDB" id="2751948at2759"/>
<proteinExistence type="predicted"/>
<evidence type="ECO:0000313" key="2">
    <source>
        <dbReference type="EMBL" id="EJF58718.1"/>
    </source>
</evidence>
<reference evidence="2 3" key="1">
    <citation type="journal article" date="2012" name="Science">
        <title>The Paleozoic origin of enzymatic lignin decomposition reconstructed from 31 fungal genomes.</title>
        <authorList>
            <person name="Floudas D."/>
            <person name="Binder M."/>
            <person name="Riley R."/>
            <person name="Barry K."/>
            <person name="Blanchette R.A."/>
            <person name="Henrissat B."/>
            <person name="Martinez A.T."/>
            <person name="Otillar R."/>
            <person name="Spatafora J.W."/>
            <person name="Yadav J.S."/>
            <person name="Aerts A."/>
            <person name="Benoit I."/>
            <person name="Boyd A."/>
            <person name="Carlson A."/>
            <person name="Copeland A."/>
            <person name="Coutinho P.M."/>
            <person name="de Vries R.P."/>
            <person name="Ferreira P."/>
            <person name="Findley K."/>
            <person name="Foster B."/>
            <person name="Gaskell J."/>
            <person name="Glotzer D."/>
            <person name="Gorecki P."/>
            <person name="Heitman J."/>
            <person name="Hesse C."/>
            <person name="Hori C."/>
            <person name="Igarashi K."/>
            <person name="Jurgens J.A."/>
            <person name="Kallen N."/>
            <person name="Kersten P."/>
            <person name="Kohler A."/>
            <person name="Kuees U."/>
            <person name="Kumar T.K.A."/>
            <person name="Kuo A."/>
            <person name="LaButti K."/>
            <person name="Larrondo L.F."/>
            <person name="Lindquist E."/>
            <person name="Ling A."/>
            <person name="Lombard V."/>
            <person name="Lucas S."/>
            <person name="Lundell T."/>
            <person name="Martin R."/>
            <person name="McLaughlin D.J."/>
            <person name="Morgenstern I."/>
            <person name="Morin E."/>
            <person name="Murat C."/>
            <person name="Nagy L.G."/>
            <person name="Nolan M."/>
            <person name="Ohm R.A."/>
            <person name="Patyshakuliyeva A."/>
            <person name="Rokas A."/>
            <person name="Ruiz-Duenas F.J."/>
            <person name="Sabat G."/>
            <person name="Salamov A."/>
            <person name="Samejima M."/>
            <person name="Schmutz J."/>
            <person name="Slot J.C."/>
            <person name="St John F."/>
            <person name="Stenlid J."/>
            <person name="Sun H."/>
            <person name="Sun S."/>
            <person name="Syed K."/>
            <person name="Tsang A."/>
            <person name="Wiebenga A."/>
            <person name="Young D."/>
            <person name="Pisabarro A."/>
            <person name="Eastwood D.C."/>
            <person name="Martin F."/>
            <person name="Cullen D."/>
            <person name="Grigoriev I.V."/>
            <person name="Hibbett D.S."/>
        </authorList>
    </citation>
    <scope>NUCLEOTIDE SEQUENCE [LARGE SCALE GENOMIC DNA]</scope>
    <source>
        <strain evidence="2 3">LYAD-421 SS1</strain>
    </source>
</reference>